<dbReference type="Pfam" id="PF02826">
    <property type="entry name" value="2-Hacid_dh_C"/>
    <property type="match status" value="1"/>
</dbReference>
<protein>
    <recommendedName>
        <fullName evidence="2">Glyoxylate reductase/hydroxypyruvate reductase</fullName>
    </recommendedName>
</protein>
<dbReference type="SUPFAM" id="SSF51735">
    <property type="entry name" value="NAD(P)-binding Rossmann-fold domains"/>
    <property type="match status" value="1"/>
</dbReference>
<gene>
    <name evidence="6" type="ORF">FSP39_012689</name>
</gene>
<reference evidence="6" key="1">
    <citation type="submission" date="2019-08" db="EMBL/GenBank/DDBJ databases">
        <title>The improved chromosome-level genome for the pearl oyster Pinctada fucata martensii using PacBio sequencing and Hi-C.</title>
        <authorList>
            <person name="Zheng Z."/>
        </authorList>
    </citation>
    <scope>NUCLEOTIDE SEQUENCE</scope>
    <source>
        <strain evidence="6">ZZ-2019</strain>
        <tissue evidence="6">Adductor muscle</tissue>
    </source>
</reference>
<dbReference type="FunFam" id="3.40.50.720:FF:000026">
    <property type="entry name" value="Glyoxylate/hydroxypyruvate reductase B"/>
    <property type="match status" value="1"/>
</dbReference>
<comment type="similarity">
    <text evidence="3">Belongs to the D-isomer specific 2-hydroxyacid dehydrogenase family.</text>
</comment>
<dbReference type="GO" id="GO:0030267">
    <property type="term" value="F:glyoxylate reductase (NADPH) activity"/>
    <property type="evidence" value="ECO:0007669"/>
    <property type="project" value="TreeGrafter"/>
</dbReference>
<feature type="domain" description="D-isomer specific 2-hydroxyacid dehydrogenase catalytic" evidence="4">
    <location>
        <begin position="7"/>
        <end position="321"/>
    </location>
</feature>
<evidence type="ECO:0000256" key="1">
    <source>
        <dbReference type="ARBA" id="ARBA00023002"/>
    </source>
</evidence>
<dbReference type="EMBL" id="VSWD01000014">
    <property type="protein sequence ID" value="KAK3083053.1"/>
    <property type="molecule type" value="Genomic_DNA"/>
</dbReference>
<name>A0AA88XEB5_PINIB</name>
<dbReference type="InterPro" id="IPR006140">
    <property type="entry name" value="D-isomer_DH_NAD-bd"/>
</dbReference>
<comment type="caution">
    <text evidence="6">The sequence shown here is derived from an EMBL/GenBank/DDBJ whole genome shotgun (WGS) entry which is preliminary data.</text>
</comment>
<evidence type="ECO:0000256" key="3">
    <source>
        <dbReference type="RuleBase" id="RU003719"/>
    </source>
</evidence>
<dbReference type="GO" id="GO:0008465">
    <property type="term" value="F:hydroxypyruvate reductase (NADH) activity"/>
    <property type="evidence" value="ECO:0007669"/>
    <property type="project" value="TreeGrafter"/>
</dbReference>
<dbReference type="SUPFAM" id="SSF52283">
    <property type="entry name" value="Formate/glycerate dehydrogenase catalytic domain-like"/>
    <property type="match status" value="1"/>
</dbReference>
<proteinExistence type="inferred from homology"/>
<evidence type="ECO:0000259" key="4">
    <source>
        <dbReference type="Pfam" id="PF00389"/>
    </source>
</evidence>
<dbReference type="InterPro" id="IPR036291">
    <property type="entry name" value="NAD(P)-bd_dom_sf"/>
</dbReference>
<organism evidence="6 7">
    <name type="scientific">Pinctada imbricata</name>
    <name type="common">Atlantic pearl-oyster</name>
    <name type="synonym">Pinctada martensii</name>
    <dbReference type="NCBI Taxonomy" id="66713"/>
    <lineage>
        <taxon>Eukaryota</taxon>
        <taxon>Metazoa</taxon>
        <taxon>Spiralia</taxon>
        <taxon>Lophotrochozoa</taxon>
        <taxon>Mollusca</taxon>
        <taxon>Bivalvia</taxon>
        <taxon>Autobranchia</taxon>
        <taxon>Pteriomorphia</taxon>
        <taxon>Pterioida</taxon>
        <taxon>Pterioidea</taxon>
        <taxon>Pteriidae</taxon>
        <taxon>Pinctada</taxon>
    </lineage>
</organism>
<evidence type="ECO:0000259" key="5">
    <source>
        <dbReference type="Pfam" id="PF02826"/>
    </source>
</evidence>
<keyword evidence="7" id="KW-1185">Reference proteome</keyword>
<evidence type="ECO:0000256" key="2">
    <source>
        <dbReference type="ARBA" id="ARBA00073306"/>
    </source>
</evidence>
<dbReference type="AlphaFoldDB" id="A0AA88XEB5"/>
<dbReference type="InterPro" id="IPR006139">
    <property type="entry name" value="D-isomer_2_OHA_DH_cat_dom"/>
</dbReference>
<dbReference type="GO" id="GO:0005829">
    <property type="term" value="C:cytosol"/>
    <property type="evidence" value="ECO:0007669"/>
    <property type="project" value="TreeGrafter"/>
</dbReference>
<dbReference type="PANTHER" id="PTHR10996:SF277">
    <property type="entry name" value="GLYOXYLATE REDUCTASE_HYDROXYPYRUVATE REDUCTASE"/>
    <property type="match status" value="1"/>
</dbReference>
<dbReference type="Gene3D" id="3.40.50.720">
    <property type="entry name" value="NAD(P)-binding Rossmann-like Domain"/>
    <property type="match status" value="2"/>
</dbReference>
<keyword evidence="1 3" id="KW-0560">Oxidoreductase</keyword>
<dbReference type="InterPro" id="IPR029753">
    <property type="entry name" value="D-isomer_DH_CS"/>
</dbReference>
<evidence type="ECO:0000313" key="7">
    <source>
        <dbReference type="Proteomes" id="UP001186944"/>
    </source>
</evidence>
<dbReference type="CDD" id="cd05301">
    <property type="entry name" value="GDH"/>
    <property type="match status" value="1"/>
</dbReference>
<accession>A0AA88XEB5</accession>
<dbReference type="PANTHER" id="PTHR10996">
    <property type="entry name" value="2-HYDROXYACID DEHYDROGENASE-RELATED"/>
    <property type="match status" value="1"/>
</dbReference>
<dbReference type="Pfam" id="PF00389">
    <property type="entry name" value="2-Hacid_dh"/>
    <property type="match status" value="1"/>
</dbReference>
<evidence type="ECO:0000313" key="6">
    <source>
        <dbReference type="EMBL" id="KAK3083053.1"/>
    </source>
</evidence>
<sequence length="323" mass="34801">MSSKPKVYITRKVPVEGVRLLAEHCEVTHWDREDAVPRVELLKNVSGMDALFCLLTEKVDAEVLNAAGPQLKCVATMSVGYDHIDLAECKKRGISVGFTPDVLTNAVAELTMALLLATSRRLKEGMNAVIQGKWGTWNPIWLLGSGLDGATVGVVGLGRIGFEVVKRLHPFGVAKVLYSDVEPKSYAKDVNAEYATLDDLLKTSDFVLGCCALTKENMGLFNKDAFSKMKNTAIFVNTSRGGLVNQDDLYAALSTNQIAGAGLDVTNPEPLPTDSPLLKLENCIVLPHIASATIKSRSAMSELTGQNILACLNGKKMPAQVVV</sequence>
<dbReference type="InterPro" id="IPR050223">
    <property type="entry name" value="D-isomer_2-hydroxyacid_DH"/>
</dbReference>
<feature type="domain" description="D-isomer specific 2-hydroxyacid dehydrogenase NAD-binding" evidence="5">
    <location>
        <begin position="112"/>
        <end position="290"/>
    </location>
</feature>
<dbReference type="GO" id="GO:0051287">
    <property type="term" value="F:NAD binding"/>
    <property type="evidence" value="ECO:0007669"/>
    <property type="project" value="InterPro"/>
</dbReference>
<dbReference type="Proteomes" id="UP001186944">
    <property type="component" value="Unassembled WGS sequence"/>
</dbReference>
<dbReference type="PROSITE" id="PS00671">
    <property type="entry name" value="D_2_HYDROXYACID_DH_3"/>
    <property type="match status" value="1"/>
</dbReference>